<dbReference type="GO" id="GO:0003712">
    <property type="term" value="F:transcription coregulator activity"/>
    <property type="evidence" value="ECO:0007669"/>
    <property type="project" value="TreeGrafter"/>
</dbReference>
<feature type="compositionally biased region" description="Basic and acidic residues" evidence="4">
    <location>
        <begin position="847"/>
        <end position="859"/>
    </location>
</feature>
<feature type="compositionally biased region" description="Basic and acidic residues" evidence="4">
    <location>
        <begin position="769"/>
        <end position="782"/>
    </location>
</feature>
<feature type="compositionally biased region" description="Basic and acidic residues" evidence="4">
    <location>
        <begin position="795"/>
        <end position="804"/>
    </location>
</feature>
<keyword evidence="6" id="KW-1185">Reference proteome</keyword>
<gene>
    <name evidence="5" type="primary">Acey_s0167.g121</name>
    <name evidence="5" type="synonym">Acey-gon-4</name>
    <name evidence="5" type="ORF">Y032_0167g121</name>
</gene>
<feature type="compositionally biased region" description="Basic and acidic residues" evidence="4">
    <location>
        <begin position="825"/>
        <end position="835"/>
    </location>
</feature>
<name>A0A016SVM6_9BILA</name>
<feature type="compositionally biased region" description="Basic and acidic residues" evidence="4">
    <location>
        <begin position="1161"/>
        <end position="1181"/>
    </location>
</feature>
<feature type="compositionally biased region" description="Basic residues" evidence="4">
    <location>
        <begin position="783"/>
        <end position="794"/>
    </location>
</feature>
<keyword evidence="1" id="KW-0805">Transcription regulation</keyword>
<dbReference type="STRING" id="53326.A0A016SVM6"/>
<feature type="compositionally biased region" description="Basic residues" evidence="4">
    <location>
        <begin position="273"/>
        <end position="283"/>
    </location>
</feature>
<feature type="region of interest" description="Disordered" evidence="4">
    <location>
        <begin position="1142"/>
        <end position="1194"/>
    </location>
</feature>
<dbReference type="GO" id="GO:0006355">
    <property type="term" value="P:regulation of DNA-templated transcription"/>
    <property type="evidence" value="ECO:0007669"/>
    <property type="project" value="TreeGrafter"/>
</dbReference>
<feature type="compositionally biased region" description="Basic and acidic residues" evidence="4">
    <location>
        <begin position="284"/>
        <end position="295"/>
    </location>
</feature>
<feature type="region of interest" description="Disordered" evidence="4">
    <location>
        <begin position="751"/>
        <end position="922"/>
    </location>
</feature>
<dbReference type="Proteomes" id="UP000024635">
    <property type="component" value="Unassembled WGS sequence"/>
</dbReference>
<keyword evidence="3" id="KW-0539">Nucleus</keyword>
<evidence type="ECO:0000256" key="1">
    <source>
        <dbReference type="ARBA" id="ARBA00023015"/>
    </source>
</evidence>
<proteinExistence type="predicted"/>
<comment type="caution">
    <text evidence="5">The sequence shown here is derived from an EMBL/GenBank/DDBJ whole genome shotgun (WGS) entry which is preliminary data.</text>
</comment>
<evidence type="ECO:0000256" key="3">
    <source>
        <dbReference type="ARBA" id="ARBA00023242"/>
    </source>
</evidence>
<evidence type="ECO:0000313" key="6">
    <source>
        <dbReference type="Proteomes" id="UP000024635"/>
    </source>
</evidence>
<dbReference type="PANTHER" id="PTHR16088">
    <property type="entry name" value="YY1 ASSOCIATED PROTEIN-RELATED"/>
    <property type="match status" value="1"/>
</dbReference>
<dbReference type="OrthoDB" id="6257037at2759"/>
<accession>A0A016SVM6</accession>
<feature type="region of interest" description="Disordered" evidence="4">
    <location>
        <begin position="1069"/>
        <end position="1091"/>
    </location>
</feature>
<evidence type="ECO:0000256" key="4">
    <source>
        <dbReference type="SAM" id="MobiDB-lite"/>
    </source>
</evidence>
<keyword evidence="2" id="KW-0804">Transcription</keyword>
<dbReference type="GO" id="GO:0005634">
    <property type="term" value="C:nucleus"/>
    <property type="evidence" value="ECO:0007669"/>
    <property type="project" value="TreeGrafter"/>
</dbReference>
<dbReference type="PANTHER" id="PTHR16088:SF3">
    <property type="entry name" value="GON-4-LIKE PROTEIN"/>
    <property type="match status" value="1"/>
</dbReference>
<evidence type="ECO:0000256" key="2">
    <source>
        <dbReference type="ARBA" id="ARBA00023163"/>
    </source>
</evidence>
<feature type="compositionally biased region" description="Polar residues" evidence="4">
    <location>
        <begin position="805"/>
        <end position="824"/>
    </location>
</feature>
<dbReference type="InterPro" id="IPR052435">
    <property type="entry name" value="YY1-Transcr_Regul"/>
</dbReference>
<reference evidence="6" key="1">
    <citation type="journal article" date="2015" name="Nat. Genet.">
        <title>The genome and transcriptome of the zoonotic hookworm Ancylostoma ceylanicum identify infection-specific gene families.</title>
        <authorList>
            <person name="Schwarz E.M."/>
            <person name="Hu Y."/>
            <person name="Antoshechkin I."/>
            <person name="Miller M.M."/>
            <person name="Sternberg P.W."/>
            <person name="Aroian R.V."/>
        </authorList>
    </citation>
    <scope>NUCLEOTIDE SEQUENCE</scope>
    <source>
        <strain evidence="6">HY135</strain>
    </source>
</reference>
<evidence type="ECO:0000313" key="5">
    <source>
        <dbReference type="EMBL" id="EYB94778.1"/>
    </source>
</evidence>
<dbReference type="EMBL" id="JARK01001503">
    <property type="protein sequence ID" value="EYB94778.1"/>
    <property type="molecule type" value="Genomic_DNA"/>
</dbReference>
<sequence>MECTTPLTCNEAEAEGEEDLVDLCRRLDTQLEEKAKMHNLNALNVKSILHRLIRDPHVLSTLMGIKGESDDIPTLKVTRSKVKHSSSELAKVELKPVQPPRTFLDVQFENEDEDEDYRPEEVQISDGVNDDAEVSPYQLRSRVPHIDQSSAYDSLDSGFLHDSFDTFTDYHGQEMLTFVENPDYLSFLQGIQASTPAHENENVTADDDDPDDEEYNVLTELDKLKEYEKDKDELRMDRFTEIPMREVEGLFLDLIGDDVETIRPELIPLKTQTPKKKRTKKRRSAEMSDSKKSSDNQKNALDTCFYEGIGESSLFNIYNLSAAIESCHDIMGITPVEEEQVKWDPNPFGWSPRPEAALVLGRSRAIIYPDLLPGVQPDLFEFPHQFFTPGEDLLLAHALIQFRHIPSTPKDPFGRLYWVQKMLLPCKTISQIRAHIRLARNHVEGQVNNRNPIYQIIMQALRGVCHLRFPFERPLVRYETLQMWPEEERPIWFNKFLKHFMTVGPTMVIPYGIANRQSTPPAPVYEGVAVPVVPVVPAVVFTTEKKPTVAVCSCSIFYEVDVAFERAEQFFETGVTARPFSYCFESASGRFCATDSFAMLDTLQIADSLDLVKPTSIVTSTDISSVIVKDEPEANTRMQISDLELLPNQSNLGIPAQDLLCDLSLYNPVLGPSESNEIIDQTCDEVIEEAPMLPDICEAQEEEFSVYEPERDITTVKRTNGGLQASSASQHLESLQIPKSEFSFDAELEEGEIVSTENSREAPIAADKPTARKETSPYDFRSRPKLRSKSKSPLHKNETRERSSRSYNRAGSSGRQDISKQQPSRYRERTGENQKRAGNGRCRIRRRSSDSDWQPEHSPDRKRKKKGGQQQPELVRRSSRRVQERVRGSSPSSKSAKRDEEKSGSHQRTSRRADNNGGQLHSGFASCSVTQELKVNKRTAEVLKLMKTKVKQLIRVKKDLSASSAAVIDQTANNPGTSAVLSIDVPCSGSSMGAAENSFESPLKTWRDSDCALEDFGLHSLMGESNAMGETALPDYDVTCAIPRTPTFSTPSNYSPLGTFYQLSGSRSRSPFSDTGVPVTPRDDALTRSPTLLRAPSAASRALFAKIEVKRVPNVPVTSADLTGVEQSTSYWRSTWDCENSDPVPYHDGSDARPSSAFDGGGHDDSEDVPSKSLDDLDAGGKTRMKRRTRTEKERMGLEMMQNQPHRSRQMQSLARKIADDIRQRTFMHEDVWRTVEKIVLGDDNLEAQFDRLKAALLPKHADVLALLSLLTDDAILPPELLTSPLRRAYHGAVQMLLAIEAYCHGTRSRSSNTRSLLRTIGSMGQTLSESEFCDRLSDLLSNERPLWNYIRQWLPLPYDENVTPADFEFIDLRRLEDKDLKDDDGSERIDDLNAVLGAFTPKKGGSLQVAGGQLNSLQNGSYLPVLVTKEREHSEENKVPQEPIWTKDVDILILQTYNNVDGNCEDVVKVLTEKIPYSFKHIEKRLNFLLSLF</sequence>
<organism evidence="5 6">
    <name type="scientific">Ancylostoma ceylanicum</name>
    <dbReference type="NCBI Taxonomy" id="53326"/>
    <lineage>
        <taxon>Eukaryota</taxon>
        <taxon>Metazoa</taxon>
        <taxon>Ecdysozoa</taxon>
        <taxon>Nematoda</taxon>
        <taxon>Chromadorea</taxon>
        <taxon>Rhabditida</taxon>
        <taxon>Rhabditina</taxon>
        <taxon>Rhabditomorpha</taxon>
        <taxon>Strongyloidea</taxon>
        <taxon>Ancylostomatidae</taxon>
        <taxon>Ancylostomatinae</taxon>
        <taxon>Ancylostoma</taxon>
    </lineage>
</organism>
<protein>
    <submittedName>
        <fullName evidence="5">Uncharacterized protein</fullName>
    </submittedName>
</protein>
<feature type="region of interest" description="Disordered" evidence="4">
    <location>
        <begin position="268"/>
        <end position="297"/>
    </location>
</feature>